<accession>A0A378XE53</accession>
<dbReference type="Proteomes" id="UP000594903">
    <property type="component" value="Chromosome"/>
</dbReference>
<evidence type="ECO:0000313" key="10">
    <source>
        <dbReference type="Proteomes" id="UP000594903"/>
    </source>
</evidence>
<evidence type="ECO:0000313" key="9">
    <source>
        <dbReference type="Proteomes" id="UP000254603"/>
    </source>
</evidence>
<evidence type="ECO:0000256" key="4">
    <source>
        <dbReference type="ARBA" id="ARBA00023002"/>
    </source>
</evidence>
<keyword evidence="4 8" id="KW-0560">Oxidoreductase</keyword>
<feature type="domain" description="FAD dependent oxidoreductase" evidence="6">
    <location>
        <begin position="9"/>
        <end position="368"/>
    </location>
</feature>
<keyword evidence="10" id="KW-1185">Reference proteome</keyword>
<dbReference type="Pfam" id="PF01266">
    <property type="entry name" value="DAO"/>
    <property type="match status" value="1"/>
</dbReference>
<evidence type="ECO:0000256" key="2">
    <source>
        <dbReference type="ARBA" id="ARBA00022630"/>
    </source>
</evidence>
<name>A0A378XE53_9BURK</name>
<dbReference type="EMBL" id="CP065725">
    <property type="protein sequence ID" value="QPT40693.1"/>
    <property type="molecule type" value="Genomic_DNA"/>
</dbReference>
<reference evidence="7 10" key="2">
    <citation type="submission" date="2020-12" db="EMBL/GenBank/DDBJ databases">
        <title>FDA dAtabase for Regulatory Grade micrObial Sequences (FDA-ARGOS): Supporting development and validation of Infectious Disease Dx tests.</title>
        <authorList>
            <person name="Sproer C."/>
            <person name="Gronow S."/>
            <person name="Severitt S."/>
            <person name="Schroder I."/>
            <person name="Tallon L."/>
            <person name="Sadzewicz L."/>
            <person name="Zhao X."/>
            <person name="Boylan J."/>
            <person name="Ott S."/>
            <person name="Bowen H."/>
            <person name="Vavikolanu K."/>
            <person name="Mehta A."/>
            <person name="Aluvathingal J."/>
            <person name="Nadendla S."/>
            <person name="Lowell S."/>
            <person name="Myers T."/>
            <person name="Yan Y."/>
            <person name="Sichtig H."/>
        </authorList>
    </citation>
    <scope>NUCLEOTIDE SEQUENCE [LARGE SCALE GENOMIC DNA]</scope>
    <source>
        <strain evidence="7 10">FDAARGOS_872</strain>
    </source>
</reference>
<comment type="similarity">
    <text evidence="5">Belongs to the L2HGDH family.</text>
</comment>
<dbReference type="GO" id="GO:0047545">
    <property type="term" value="F:(S)-2-hydroxyglutarate dehydrogenase activity"/>
    <property type="evidence" value="ECO:0007669"/>
    <property type="project" value="TreeGrafter"/>
</dbReference>
<comment type="cofactor">
    <cofactor evidence="1">
        <name>FAD</name>
        <dbReference type="ChEBI" id="CHEBI:57692"/>
    </cofactor>
</comment>
<reference evidence="8 9" key="1">
    <citation type="submission" date="2018-06" db="EMBL/GenBank/DDBJ databases">
        <authorList>
            <consortium name="Pathogen Informatics"/>
            <person name="Doyle S."/>
        </authorList>
    </citation>
    <scope>NUCLEOTIDE SEQUENCE [LARGE SCALE GENOMIC DNA]</scope>
    <source>
        <strain evidence="8 9">NCTC11997</strain>
    </source>
</reference>
<evidence type="ECO:0000259" key="6">
    <source>
        <dbReference type="Pfam" id="PF01266"/>
    </source>
</evidence>
<protein>
    <submittedName>
        <fullName evidence="8">L-2-hydroxyglutarate oxidase LhgO</fullName>
        <ecNumber evidence="8">1.1.3.15</ecNumber>
    </submittedName>
    <submittedName>
        <fullName evidence="7">NAD(P)/FAD-dependent oxidoreductase</fullName>
    </submittedName>
</protein>
<evidence type="ECO:0000256" key="3">
    <source>
        <dbReference type="ARBA" id="ARBA00022827"/>
    </source>
</evidence>
<proteinExistence type="inferred from homology"/>
<organism evidence="8 9">
    <name type="scientific">Oligella ureolytica</name>
    <dbReference type="NCBI Taxonomy" id="90244"/>
    <lineage>
        <taxon>Bacteria</taxon>
        <taxon>Pseudomonadati</taxon>
        <taxon>Pseudomonadota</taxon>
        <taxon>Betaproteobacteria</taxon>
        <taxon>Burkholderiales</taxon>
        <taxon>Alcaligenaceae</taxon>
        <taxon>Oligella</taxon>
    </lineage>
</organism>
<dbReference type="RefSeq" id="WP_018573265.1">
    <property type="nucleotide sequence ID" value="NZ_CP065725.1"/>
</dbReference>
<evidence type="ECO:0000313" key="8">
    <source>
        <dbReference type="EMBL" id="SUA52470.1"/>
    </source>
</evidence>
<dbReference type="PANTHER" id="PTHR43104">
    <property type="entry name" value="L-2-HYDROXYGLUTARATE DEHYDROGENASE, MITOCHONDRIAL"/>
    <property type="match status" value="1"/>
</dbReference>
<evidence type="ECO:0000256" key="5">
    <source>
        <dbReference type="ARBA" id="ARBA00037941"/>
    </source>
</evidence>
<evidence type="ECO:0000256" key="1">
    <source>
        <dbReference type="ARBA" id="ARBA00001974"/>
    </source>
</evidence>
<keyword evidence="3" id="KW-0274">FAD</keyword>
<dbReference type="GO" id="GO:0003973">
    <property type="term" value="F:(S)-2-hydroxy-acid oxidase activity"/>
    <property type="evidence" value="ECO:0007669"/>
    <property type="project" value="UniProtKB-EC"/>
</dbReference>
<dbReference type="EMBL" id="UGSB01000001">
    <property type="protein sequence ID" value="SUA52470.1"/>
    <property type="molecule type" value="Genomic_DNA"/>
</dbReference>
<dbReference type="SUPFAM" id="SSF51905">
    <property type="entry name" value="FAD/NAD(P)-binding domain"/>
    <property type="match status" value="1"/>
</dbReference>
<dbReference type="InterPro" id="IPR036188">
    <property type="entry name" value="FAD/NAD-bd_sf"/>
</dbReference>
<dbReference type="STRING" id="1122619.GCA_000373745_00080"/>
<dbReference type="Gene3D" id="3.30.9.10">
    <property type="entry name" value="D-Amino Acid Oxidase, subunit A, domain 2"/>
    <property type="match status" value="1"/>
</dbReference>
<dbReference type="PANTHER" id="PTHR43104:SF4">
    <property type="entry name" value="L-2-HYDROXYGLUTARATE DEHYDROGENASE, MITOCHONDRIAL"/>
    <property type="match status" value="1"/>
</dbReference>
<dbReference type="AlphaFoldDB" id="A0A378XE53"/>
<dbReference type="Proteomes" id="UP000254603">
    <property type="component" value="Unassembled WGS sequence"/>
</dbReference>
<evidence type="ECO:0000313" key="7">
    <source>
        <dbReference type="EMBL" id="QPT40693.1"/>
    </source>
</evidence>
<dbReference type="InterPro" id="IPR006076">
    <property type="entry name" value="FAD-dep_OxRdtase"/>
</dbReference>
<gene>
    <name evidence="8" type="primary">lhgO</name>
    <name evidence="7" type="ORF">I6G29_03715</name>
    <name evidence="8" type="ORF">NCTC11997_00794</name>
</gene>
<dbReference type="OrthoDB" id="9801699at2"/>
<sequence length="370" mass="40154">MHPPVDIECVIIGAGVIGLAIARTLTQQGKEVLIVESESSFGSGISSRNSEVIHAGLYYPVDSLKAKLCLRGKVLLYDYCQQQHIPHQRLGKLLVATDDTETAQLMAIKDNAEQCGINDLSILSAEEVKQLEPELNCQLALLSPSTGIVDSHALMLSLLGEAEQAGAQIVLNTPLKGVDIKGPNHFQCYFDDADQSVISCAYLVNASGLHATELAKAIKGLDAQHIPEAYYYCKGRYFAYTGKSPFKHLIYPMPTRAGLGVHLTLDLAGQIKFGPDVTWVQEENYDVAQEQVDSFYKAVRRYWPSLKNNTLHPAYAGIRPKLSGPHQQAADFVISSKAEHGVAGLLNLFGIESPGLTAALAIADEVAQQL</sequence>
<keyword evidence="2" id="KW-0285">Flavoprotein</keyword>
<dbReference type="EC" id="1.1.3.15" evidence="8"/>
<dbReference type="Gene3D" id="3.50.50.60">
    <property type="entry name" value="FAD/NAD(P)-binding domain"/>
    <property type="match status" value="1"/>
</dbReference>